<evidence type="ECO:0000313" key="2">
    <source>
        <dbReference type="Proteomes" id="UP000564885"/>
    </source>
</evidence>
<comment type="caution">
    <text evidence="1">The sequence shown here is derived from an EMBL/GenBank/DDBJ whole genome shotgun (WGS) entry which is preliminary data.</text>
</comment>
<name>A0A849IFK2_9HYPH</name>
<dbReference type="RefSeq" id="WP_171220434.1">
    <property type="nucleotide sequence ID" value="NZ_JABEPP010000007.1"/>
</dbReference>
<proteinExistence type="predicted"/>
<dbReference type="AlphaFoldDB" id="A0A849IFK2"/>
<dbReference type="EMBL" id="JABEPP010000007">
    <property type="protein sequence ID" value="NNM74920.1"/>
    <property type="molecule type" value="Genomic_DNA"/>
</dbReference>
<protein>
    <submittedName>
        <fullName evidence="1">DUF5343 domain-containing protein</fullName>
    </submittedName>
</protein>
<organism evidence="1 2">
    <name type="scientific">Enterovirga aerilata</name>
    <dbReference type="NCBI Taxonomy" id="2730920"/>
    <lineage>
        <taxon>Bacteria</taxon>
        <taxon>Pseudomonadati</taxon>
        <taxon>Pseudomonadota</taxon>
        <taxon>Alphaproteobacteria</taxon>
        <taxon>Hyphomicrobiales</taxon>
        <taxon>Methylobacteriaceae</taxon>
        <taxon>Enterovirga</taxon>
    </lineage>
</organism>
<gene>
    <name evidence="1" type="ORF">HJG44_21390</name>
</gene>
<dbReference type="Proteomes" id="UP000564885">
    <property type="component" value="Unassembled WGS sequence"/>
</dbReference>
<reference evidence="1 2" key="1">
    <citation type="submission" date="2020-04" db="EMBL/GenBank/DDBJ databases">
        <title>Enterovirga sp. isolate from soil.</title>
        <authorList>
            <person name="Chea S."/>
            <person name="Kim D.-U."/>
        </authorList>
    </citation>
    <scope>NUCLEOTIDE SEQUENCE [LARGE SCALE GENOMIC DNA]</scope>
    <source>
        <strain evidence="1 2">DB1703</strain>
    </source>
</reference>
<dbReference type="InterPro" id="IPR035235">
    <property type="entry name" value="DUF5343"/>
</dbReference>
<sequence>MTSLPYVTSPGNIQKALLGIKAAAVPERVSQDFVKTILKIPGGSGDQMTAFLKKLGFANSDGTPSEAYRKFRNPASSGSAVAAAIRRAYAPLYVRNEYMHELNDSELLGLVVEETGEAHDSNPVKLTVSCIKHLKNFADFNMPTEARAPTVILPEDDAPQGNQRQRAAHSDRNFEFRLGYTINLNLPATSDAAVFDAIFKSLKTHLLREDDA</sequence>
<keyword evidence="2" id="KW-1185">Reference proteome</keyword>
<dbReference type="Pfam" id="PF17278">
    <property type="entry name" value="DUF5343"/>
    <property type="match status" value="1"/>
</dbReference>
<evidence type="ECO:0000313" key="1">
    <source>
        <dbReference type="EMBL" id="NNM74920.1"/>
    </source>
</evidence>
<accession>A0A849IFK2</accession>